<keyword evidence="2" id="KW-1185">Reference proteome</keyword>
<reference evidence="1" key="1">
    <citation type="submission" date="2022-04" db="EMBL/GenBank/DDBJ databases">
        <title>Genome of the entomopathogenic fungus Entomophthora muscae.</title>
        <authorList>
            <person name="Elya C."/>
            <person name="Lovett B.R."/>
            <person name="Lee E."/>
            <person name="Macias A.M."/>
            <person name="Hajek A.E."/>
            <person name="De Bivort B.L."/>
            <person name="Kasson M.T."/>
            <person name="De Fine Licht H.H."/>
            <person name="Stajich J.E."/>
        </authorList>
    </citation>
    <scope>NUCLEOTIDE SEQUENCE</scope>
    <source>
        <strain evidence="1">Berkeley</strain>
    </source>
</reference>
<name>A0ACC2SE59_9FUNG</name>
<gene>
    <name evidence="1" type="ORF">DSO57_1028145</name>
</gene>
<dbReference type="Proteomes" id="UP001165960">
    <property type="component" value="Unassembled WGS sequence"/>
</dbReference>
<accession>A0ACC2SE59</accession>
<sequence>MMSFFQRDQKTLPGTFLAPITEEESYKFRGDLSFDILPENLLGKNYLDLSAHNACIYIAEHD</sequence>
<proteinExistence type="predicted"/>
<evidence type="ECO:0000313" key="1">
    <source>
        <dbReference type="EMBL" id="KAJ9060697.1"/>
    </source>
</evidence>
<organism evidence="1 2">
    <name type="scientific">Entomophthora muscae</name>
    <dbReference type="NCBI Taxonomy" id="34485"/>
    <lineage>
        <taxon>Eukaryota</taxon>
        <taxon>Fungi</taxon>
        <taxon>Fungi incertae sedis</taxon>
        <taxon>Zoopagomycota</taxon>
        <taxon>Entomophthoromycotina</taxon>
        <taxon>Entomophthoromycetes</taxon>
        <taxon>Entomophthorales</taxon>
        <taxon>Entomophthoraceae</taxon>
        <taxon>Entomophthora</taxon>
    </lineage>
</organism>
<evidence type="ECO:0000313" key="2">
    <source>
        <dbReference type="Proteomes" id="UP001165960"/>
    </source>
</evidence>
<comment type="caution">
    <text evidence="1">The sequence shown here is derived from an EMBL/GenBank/DDBJ whole genome shotgun (WGS) entry which is preliminary data.</text>
</comment>
<protein>
    <submittedName>
        <fullName evidence="1">Uncharacterized protein</fullName>
    </submittedName>
</protein>
<dbReference type="EMBL" id="QTSX02005147">
    <property type="protein sequence ID" value="KAJ9060697.1"/>
    <property type="molecule type" value="Genomic_DNA"/>
</dbReference>